<reference evidence="3" key="1">
    <citation type="submission" date="2022-10" db="EMBL/GenBank/DDBJ databases">
        <title>Genome assembly of Pristionchus species.</title>
        <authorList>
            <person name="Yoshida K."/>
            <person name="Sommer R.J."/>
        </authorList>
    </citation>
    <scope>NUCLEOTIDE SEQUENCE [LARGE SCALE GENOMIC DNA]</scope>
    <source>
        <strain evidence="3">RS5460</strain>
    </source>
</reference>
<dbReference type="Proteomes" id="UP001328107">
    <property type="component" value="Unassembled WGS sequence"/>
</dbReference>
<gene>
    <name evidence="2" type="ORF">PMAYCL1PPCAC_14061</name>
</gene>
<comment type="caution">
    <text evidence="2">The sequence shown here is derived from an EMBL/GenBank/DDBJ whole genome shotgun (WGS) entry which is preliminary data.</text>
</comment>
<accession>A0AAN5CHE7</accession>
<sequence length="152" mass="17669">FSQMIANDEDQAYAESLENFMREARLEEFTTNLVDKEGVAACPYNRQSEEEAGTHERMVEVDRAYDDAVSSFITERLLEERRLVQEHIGKEIQGVELTPEDMTDSKAYEEYLKALGAKIAEDKHKLMQQVQEEKWKRTGKRTPPLLPTQIWT</sequence>
<dbReference type="AlphaFoldDB" id="A0AAN5CHE7"/>
<feature type="region of interest" description="Disordered" evidence="1">
    <location>
        <begin position="130"/>
        <end position="152"/>
    </location>
</feature>
<protein>
    <submittedName>
        <fullName evidence="2">Uncharacterized protein</fullName>
    </submittedName>
</protein>
<evidence type="ECO:0000313" key="2">
    <source>
        <dbReference type="EMBL" id="GMR43866.1"/>
    </source>
</evidence>
<proteinExistence type="predicted"/>
<organism evidence="2 3">
    <name type="scientific">Pristionchus mayeri</name>
    <dbReference type="NCBI Taxonomy" id="1317129"/>
    <lineage>
        <taxon>Eukaryota</taxon>
        <taxon>Metazoa</taxon>
        <taxon>Ecdysozoa</taxon>
        <taxon>Nematoda</taxon>
        <taxon>Chromadorea</taxon>
        <taxon>Rhabditida</taxon>
        <taxon>Rhabditina</taxon>
        <taxon>Diplogasteromorpha</taxon>
        <taxon>Diplogasteroidea</taxon>
        <taxon>Neodiplogasteridae</taxon>
        <taxon>Pristionchus</taxon>
    </lineage>
</organism>
<dbReference type="EMBL" id="BTRK01000003">
    <property type="protein sequence ID" value="GMR43866.1"/>
    <property type="molecule type" value="Genomic_DNA"/>
</dbReference>
<feature type="non-terminal residue" evidence="2">
    <location>
        <position position="1"/>
    </location>
</feature>
<evidence type="ECO:0000256" key="1">
    <source>
        <dbReference type="SAM" id="MobiDB-lite"/>
    </source>
</evidence>
<name>A0AAN5CHE7_9BILA</name>
<evidence type="ECO:0000313" key="3">
    <source>
        <dbReference type="Proteomes" id="UP001328107"/>
    </source>
</evidence>
<keyword evidence="3" id="KW-1185">Reference proteome</keyword>